<name>A0A9P4P281_9PEZI</name>
<dbReference type="SUPFAM" id="SSF52467">
    <property type="entry name" value="DHS-like NAD/FAD-binding domain"/>
    <property type="match status" value="1"/>
</dbReference>
<reference evidence="6" key="1">
    <citation type="journal article" date="2020" name="Stud. Mycol.">
        <title>101 Dothideomycetes genomes: a test case for predicting lifestyles and emergence of pathogens.</title>
        <authorList>
            <person name="Haridas S."/>
            <person name="Albert R."/>
            <person name="Binder M."/>
            <person name="Bloem J."/>
            <person name="Labutti K."/>
            <person name="Salamov A."/>
            <person name="Andreopoulos B."/>
            <person name="Baker S."/>
            <person name="Barry K."/>
            <person name="Bills G."/>
            <person name="Bluhm B."/>
            <person name="Cannon C."/>
            <person name="Castanera R."/>
            <person name="Culley D."/>
            <person name="Daum C."/>
            <person name="Ezra D."/>
            <person name="Gonzalez J."/>
            <person name="Henrissat B."/>
            <person name="Kuo A."/>
            <person name="Liang C."/>
            <person name="Lipzen A."/>
            <person name="Lutzoni F."/>
            <person name="Magnuson J."/>
            <person name="Mondo S."/>
            <person name="Nolan M."/>
            <person name="Ohm R."/>
            <person name="Pangilinan J."/>
            <person name="Park H.-J."/>
            <person name="Ramirez L."/>
            <person name="Alfaro M."/>
            <person name="Sun H."/>
            <person name="Tritt A."/>
            <person name="Yoshinaga Y."/>
            <person name="Zwiers L.-H."/>
            <person name="Turgeon B."/>
            <person name="Goodwin S."/>
            <person name="Spatafora J."/>
            <person name="Crous P."/>
            <person name="Grigoriev I."/>
        </authorList>
    </citation>
    <scope>NUCLEOTIDE SEQUENCE</scope>
    <source>
        <strain evidence="6">CBS 130266</strain>
    </source>
</reference>
<protein>
    <submittedName>
        <fullName evidence="6">DHS-like NAD/FAD-binding domain-containing protein</fullName>
    </submittedName>
</protein>
<evidence type="ECO:0000313" key="7">
    <source>
        <dbReference type="Proteomes" id="UP000800235"/>
    </source>
</evidence>
<comment type="caution">
    <text evidence="6">The sequence shown here is derived from an EMBL/GenBank/DDBJ whole genome shotgun (WGS) entry which is preliminary data.</text>
</comment>
<dbReference type="Pfam" id="PF02146">
    <property type="entry name" value="SIR2"/>
    <property type="match status" value="1"/>
</dbReference>
<gene>
    <name evidence="6" type="ORF">EJ08DRAFT_565809</name>
</gene>
<keyword evidence="3" id="KW-0520">NAD</keyword>
<keyword evidence="7" id="KW-1185">Reference proteome</keyword>
<comment type="similarity">
    <text evidence="1">Belongs to the sirtuin family. Class I subfamily.</text>
</comment>
<feature type="non-terminal residue" evidence="6">
    <location>
        <position position="1"/>
    </location>
</feature>
<dbReference type="Gene3D" id="3.40.50.1220">
    <property type="entry name" value="TPP-binding domain"/>
    <property type="match status" value="1"/>
</dbReference>
<dbReference type="GO" id="GO:0005634">
    <property type="term" value="C:nucleus"/>
    <property type="evidence" value="ECO:0007669"/>
    <property type="project" value="TreeGrafter"/>
</dbReference>
<keyword evidence="2" id="KW-0808">Transferase</keyword>
<dbReference type="InterPro" id="IPR026590">
    <property type="entry name" value="Ssirtuin_cat_dom"/>
</dbReference>
<dbReference type="AlphaFoldDB" id="A0A9P4P281"/>
<dbReference type="InterPro" id="IPR029035">
    <property type="entry name" value="DHS-like_NAD/FAD-binding_dom"/>
</dbReference>
<dbReference type="InterPro" id="IPR003000">
    <property type="entry name" value="Sirtuin"/>
</dbReference>
<evidence type="ECO:0000256" key="3">
    <source>
        <dbReference type="ARBA" id="ARBA00023027"/>
    </source>
</evidence>
<organism evidence="6 7">
    <name type="scientific">Tothia fuscella</name>
    <dbReference type="NCBI Taxonomy" id="1048955"/>
    <lineage>
        <taxon>Eukaryota</taxon>
        <taxon>Fungi</taxon>
        <taxon>Dikarya</taxon>
        <taxon>Ascomycota</taxon>
        <taxon>Pezizomycotina</taxon>
        <taxon>Dothideomycetes</taxon>
        <taxon>Pleosporomycetidae</taxon>
        <taxon>Venturiales</taxon>
        <taxon>Cylindrosympodiaceae</taxon>
        <taxon>Tothia</taxon>
    </lineage>
</organism>
<evidence type="ECO:0000256" key="1">
    <source>
        <dbReference type="ARBA" id="ARBA00006924"/>
    </source>
</evidence>
<dbReference type="OrthoDB" id="424302at2759"/>
<dbReference type="PROSITE" id="PS50305">
    <property type="entry name" value="SIRTUIN"/>
    <property type="match status" value="1"/>
</dbReference>
<evidence type="ECO:0000259" key="5">
    <source>
        <dbReference type="PROSITE" id="PS50305"/>
    </source>
</evidence>
<dbReference type="Proteomes" id="UP000800235">
    <property type="component" value="Unassembled WGS sequence"/>
</dbReference>
<dbReference type="PANTHER" id="PTHR11085">
    <property type="entry name" value="NAD-DEPENDENT PROTEIN DEACYLASE SIRTUIN-5, MITOCHONDRIAL-RELATED"/>
    <property type="match status" value="1"/>
</dbReference>
<evidence type="ECO:0000256" key="4">
    <source>
        <dbReference type="PROSITE-ProRule" id="PRU00236"/>
    </source>
</evidence>
<dbReference type="EMBL" id="MU007013">
    <property type="protein sequence ID" value="KAF2435314.1"/>
    <property type="molecule type" value="Genomic_DNA"/>
</dbReference>
<proteinExistence type="inferred from homology"/>
<feature type="non-terminal residue" evidence="6">
    <location>
        <position position="137"/>
    </location>
</feature>
<sequence>DLDDFRTHLFRSKRVLALVGAGLSASSRLPTFRDAGGLWRRHRAKDLASPYTFKKDPVSVWLFYSERRSQALQARPNAAHYALAELGKRHEDFLMISQNVDDLYQRAGHPESRIKNVHGSIFNIRCTTCSFVDIRNF</sequence>
<evidence type="ECO:0000313" key="6">
    <source>
        <dbReference type="EMBL" id="KAF2435314.1"/>
    </source>
</evidence>
<dbReference type="GO" id="GO:0017136">
    <property type="term" value="F:histone deacetylase activity, NAD-dependent"/>
    <property type="evidence" value="ECO:0007669"/>
    <property type="project" value="TreeGrafter"/>
</dbReference>
<dbReference type="PANTHER" id="PTHR11085:SF10">
    <property type="entry name" value="NAD-DEPENDENT PROTEIN DEACYLASE SIRTUIN-5, MITOCHONDRIAL-RELATED"/>
    <property type="match status" value="1"/>
</dbReference>
<dbReference type="InterPro" id="IPR050134">
    <property type="entry name" value="NAD-dep_sirtuin_deacylases"/>
</dbReference>
<accession>A0A9P4P281</accession>
<feature type="domain" description="Deacetylase sirtuin-type" evidence="5">
    <location>
        <begin position="1"/>
        <end position="137"/>
    </location>
</feature>
<comment type="caution">
    <text evidence="4">Lacks conserved residue(s) required for the propagation of feature annotation.</text>
</comment>
<evidence type="ECO:0000256" key="2">
    <source>
        <dbReference type="ARBA" id="ARBA00022679"/>
    </source>
</evidence>
<dbReference type="GO" id="GO:0070403">
    <property type="term" value="F:NAD+ binding"/>
    <property type="evidence" value="ECO:0007669"/>
    <property type="project" value="InterPro"/>
</dbReference>